<dbReference type="PANTHER" id="PTHR30565">
    <property type="entry name" value="PROTEIN YCIF"/>
    <property type="match status" value="1"/>
</dbReference>
<dbReference type="Gene3D" id="1.20.1260.10">
    <property type="match status" value="1"/>
</dbReference>
<dbReference type="Pfam" id="PF05974">
    <property type="entry name" value="DUF892"/>
    <property type="match status" value="1"/>
</dbReference>
<evidence type="ECO:0000313" key="2">
    <source>
        <dbReference type="Proteomes" id="UP001161391"/>
    </source>
</evidence>
<gene>
    <name evidence="1" type="ORF">GCM10007853_19020</name>
</gene>
<sequence>MTMAINNLKELYIAELQDLYDANQQANATVEKLIDAASCPDLKDALKNSIDGTKDGNKQIKSILDSHGEGVGDETCLGMKGLTKEAEKHVLKEEFGDDSVRDAMLISQYQRLAHYAITGYGTVEAFAKRLGDLENAQTLEQCKEQTMEGDLHFTKLAQASINKDAMAA</sequence>
<keyword evidence="2" id="KW-1185">Reference proteome</keyword>
<accession>A0ABQ5V9A5</accession>
<dbReference type="InterPro" id="IPR009078">
    <property type="entry name" value="Ferritin-like_SF"/>
</dbReference>
<evidence type="ECO:0008006" key="3">
    <source>
        <dbReference type="Google" id="ProtNLM"/>
    </source>
</evidence>
<reference evidence="1" key="1">
    <citation type="journal article" date="2014" name="Int. J. Syst. Evol. Microbiol.">
        <title>Complete genome of a new Firmicutes species belonging to the dominant human colonic microbiota ('Ruminococcus bicirculans') reveals two chromosomes and a selective capacity to utilize plant glucans.</title>
        <authorList>
            <consortium name="NISC Comparative Sequencing Program"/>
            <person name="Wegmann U."/>
            <person name="Louis P."/>
            <person name="Goesmann A."/>
            <person name="Henrissat B."/>
            <person name="Duncan S.H."/>
            <person name="Flint H.J."/>
        </authorList>
    </citation>
    <scope>NUCLEOTIDE SEQUENCE</scope>
    <source>
        <strain evidence="1">NBRC 108219</strain>
    </source>
</reference>
<dbReference type="InterPro" id="IPR047114">
    <property type="entry name" value="YciF"/>
</dbReference>
<dbReference type="SUPFAM" id="SSF47240">
    <property type="entry name" value="Ferritin-like"/>
    <property type="match status" value="1"/>
</dbReference>
<dbReference type="InterPro" id="IPR010287">
    <property type="entry name" value="DUF892_YciF-like"/>
</dbReference>
<evidence type="ECO:0000313" key="1">
    <source>
        <dbReference type="EMBL" id="GLQ24028.1"/>
    </source>
</evidence>
<dbReference type="PANTHER" id="PTHR30565:SF9">
    <property type="entry name" value="PROTEIN YCIF"/>
    <property type="match status" value="1"/>
</dbReference>
<dbReference type="EMBL" id="BSNK01000002">
    <property type="protein sequence ID" value="GLQ24028.1"/>
    <property type="molecule type" value="Genomic_DNA"/>
</dbReference>
<proteinExistence type="predicted"/>
<organism evidence="1 2">
    <name type="scientific">Algimonas ampicilliniresistens</name>
    <dbReference type="NCBI Taxonomy" id="1298735"/>
    <lineage>
        <taxon>Bacteria</taxon>
        <taxon>Pseudomonadati</taxon>
        <taxon>Pseudomonadota</taxon>
        <taxon>Alphaproteobacteria</taxon>
        <taxon>Maricaulales</taxon>
        <taxon>Robiginitomaculaceae</taxon>
        <taxon>Algimonas</taxon>
    </lineage>
</organism>
<name>A0ABQ5V9A5_9PROT</name>
<dbReference type="Proteomes" id="UP001161391">
    <property type="component" value="Unassembled WGS sequence"/>
</dbReference>
<dbReference type="InterPro" id="IPR012347">
    <property type="entry name" value="Ferritin-like"/>
</dbReference>
<reference evidence="1" key="2">
    <citation type="submission" date="2023-01" db="EMBL/GenBank/DDBJ databases">
        <title>Draft genome sequence of Algimonas ampicilliniresistens strain NBRC 108219.</title>
        <authorList>
            <person name="Sun Q."/>
            <person name="Mori K."/>
        </authorList>
    </citation>
    <scope>NUCLEOTIDE SEQUENCE</scope>
    <source>
        <strain evidence="1">NBRC 108219</strain>
    </source>
</reference>
<comment type="caution">
    <text evidence="1">The sequence shown here is derived from an EMBL/GenBank/DDBJ whole genome shotgun (WGS) entry which is preliminary data.</text>
</comment>
<protein>
    <recommendedName>
        <fullName evidence="3">DUF892 family protein</fullName>
    </recommendedName>
</protein>